<dbReference type="NCBIfam" id="TIGR01933">
    <property type="entry name" value="hflK"/>
    <property type="match status" value="1"/>
</dbReference>
<dbReference type="InterPro" id="IPR010201">
    <property type="entry name" value="HflK"/>
</dbReference>
<dbReference type="SMART" id="SM00244">
    <property type="entry name" value="PHB"/>
    <property type="match status" value="1"/>
</dbReference>
<evidence type="ECO:0000256" key="1">
    <source>
        <dbReference type="ARBA" id="ARBA00004167"/>
    </source>
</evidence>
<dbReference type="PRINTS" id="PR00721">
    <property type="entry name" value="STOMATIN"/>
</dbReference>
<proteinExistence type="inferred from homology"/>
<evidence type="ECO:0000256" key="4">
    <source>
        <dbReference type="ARBA" id="ARBA00022989"/>
    </source>
</evidence>
<evidence type="ECO:0000259" key="8">
    <source>
        <dbReference type="SMART" id="SM00244"/>
    </source>
</evidence>
<feature type="transmembrane region" description="Helical" evidence="6">
    <location>
        <begin position="57"/>
        <end position="77"/>
    </location>
</feature>
<evidence type="ECO:0000256" key="2">
    <source>
        <dbReference type="ARBA" id="ARBA00006971"/>
    </source>
</evidence>
<feature type="coiled-coil region" evidence="7">
    <location>
        <begin position="224"/>
        <end position="251"/>
    </location>
</feature>
<evidence type="ECO:0000313" key="10">
    <source>
        <dbReference type="Proteomes" id="UP000711391"/>
    </source>
</evidence>
<dbReference type="InterPro" id="IPR001107">
    <property type="entry name" value="Band_7"/>
</dbReference>
<comment type="caution">
    <text evidence="9">The sequence shown here is derived from an EMBL/GenBank/DDBJ whole genome shotgun (WGS) entry which is preliminary data.</text>
</comment>
<sequence>MNWDNQNKDPWGGKNDAPDFDDLVKKFSAILGGKKQSSNGSGGGNTGGGFKMPTSRLFLYALFGFLIVYASQCIYQLDASERAVILRLGKFYEEQGEGLNFRLAGIDDRYIENVTLTRRYTQTNSMLTKDENIVDVTVSAQYRIANLKDFVLNVKDPETSLRQGIESALRHVVGDNTLEQTLTVGRENIAQEVQVRLQQILDAYATGLIVQQVNIEKTDPPAAVSNAFDDVVAAREDKERLQNEAERYALTIVPEARGQAQARIREAEGYKLEVVANAEGEVGRFVQLLEEYQKAPKVTRDRMYIDAIQNVLSSTTKIMIDIDSGNNLMLLPLDKMMDQGNKIDLSQFRLNQGDSDE</sequence>
<comment type="subcellular location">
    <subcellularLocation>
        <location evidence="1">Membrane</location>
        <topology evidence="1">Single-pass membrane protein</topology>
    </subcellularLocation>
</comment>
<reference evidence="9" key="1">
    <citation type="submission" date="2020-10" db="EMBL/GenBank/DDBJ databases">
        <title>Microbiome of the Black Sea water column analyzed by genome centric metagenomics.</title>
        <authorList>
            <person name="Cabello-Yeves P.J."/>
            <person name="Callieri C."/>
            <person name="Picazo A."/>
            <person name="Mehrshad M."/>
            <person name="Haro-Moreno J.M."/>
            <person name="Roda-Garcia J."/>
            <person name="Dzembekova N."/>
            <person name="Slabakova V."/>
            <person name="Slabakova N."/>
            <person name="Moncheva S."/>
            <person name="Rodriguez-Valera F."/>
        </authorList>
    </citation>
    <scope>NUCLEOTIDE SEQUENCE</scope>
    <source>
        <strain evidence="9">BS307-5m-G50</strain>
    </source>
</reference>
<dbReference type="InterPro" id="IPR050710">
    <property type="entry name" value="Band7/mec-2_domain"/>
</dbReference>
<keyword evidence="4 6" id="KW-1133">Transmembrane helix</keyword>
<dbReference type="PANTHER" id="PTHR43327">
    <property type="entry name" value="STOMATIN-LIKE PROTEIN 2, MITOCHONDRIAL"/>
    <property type="match status" value="1"/>
</dbReference>
<accession>A0A937LGF9</accession>
<dbReference type="InterPro" id="IPR020980">
    <property type="entry name" value="Membrane_HflK_N"/>
</dbReference>
<dbReference type="Pfam" id="PF01145">
    <property type="entry name" value="Band_7"/>
    <property type="match status" value="1"/>
</dbReference>
<evidence type="ECO:0000256" key="5">
    <source>
        <dbReference type="ARBA" id="ARBA00023136"/>
    </source>
</evidence>
<keyword evidence="7" id="KW-0175">Coiled coil</keyword>
<dbReference type="InterPro" id="IPR001972">
    <property type="entry name" value="Stomatin_HflK_fam"/>
</dbReference>
<comment type="function">
    <text evidence="6">HflC and HflK could encode or regulate a protease.</text>
</comment>
<comment type="similarity">
    <text evidence="2 6">Belongs to the band 7/mec-2 family. HflK subfamily.</text>
</comment>
<dbReference type="Pfam" id="PF12221">
    <property type="entry name" value="HflK_N"/>
    <property type="match status" value="1"/>
</dbReference>
<keyword evidence="9" id="KW-0378">Hydrolase</keyword>
<keyword evidence="9" id="KW-0645">Protease</keyword>
<keyword evidence="3 6" id="KW-0812">Transmembrane</keyword>
<organism evidence="9 10">
    <name type="scientific">SAR86 cluster bacterium</name>
    <dbReference type="NCBI Taxonomy" id="2030880"/>
    <lineage>
        <taxon>Bacteria</taxon>
        <taxon>Pseudomonadati</taxon>
        <taxon>Pseudomonadota</taxon>
        <taxon>Gammaproteobacteria</taxon>
        <taxon>SAR86 cluster</taxon>
    </lineage>
</organism>
<dbReference type="GO" id="GO:0006508">
    <property type="term" value="P:proteolysis"/>
    <property type="evidence" value="ECO:0007669"/>
    <property type="project" value="UniProtKB-KW"/>
</dbReference>
<dbReference type="GO" id="GO:0008233">
    <property type="term" value="F:peptidase activity"/>
    <property type="evidence" value="ECO:0007669"/>
    <property type="project" value="UniProtKB-KW"/>
</dbReference>
<dbReference type="Proteomes" id="UP000711391">
    <property type="component" value="Unassembled WGS sequence"/>
</dbReference>
<keyword evidence="5 6" id="KW-0472">Membrane</keyword>
<dbReference type="Gene3D" id="3.30.479.30">
    <property type="entry name" value="Band 7 domain"/>
    <property type="match status" value="1"/>
</dbReference>
<evidence type="ECO:0000256" key="3">
    <source>
        <dbReference type="ARBA" id="ARBA00022692"/>
    </source>
</evidence>
<protein>
    <recommendedName>
        <fullName evidence="6">Protein HflK</fullName>
    </recommendedName>
</protein>
<dbReference type="CDD" id="cd03404">
    <property type="entry name" value="SPFH_HflK"/>
    <property type="match status" value="1"/>
</dbReference>
<dbReference type="SUPFAM" id="SSF117892">
    <property type="entry name" value="Band 7/SPFH domain"/>
    <property type="match status" value="1"/>
</dbReference>
<dbReference type="GO" id="GO:0016020">
    <property type="term" value="C:membrane"/>
    <property type="evidence" value="ECO:0007669"/>
    <property type="project" value="UniProtKB-SubCell"/>
</dbReference>
<gene>
    <name evidence="9" type="primary">hflK</name>
    <name evidence="9" type="ORF">ISQ64_00830</name>
</gene>
<dbReference type="InterPro" id="IPR036013">
    <property type="entry name" value="Band_7/SPFH_dom_sf"/>
</dbReference>
<evidence type="ECO:0000256" key="6">
    <source>
        <dbReference type="RuleBase" id="RU364113"/>
    </source>
</evidence>
<comment type="subunit">
    <text evidence="6">HflC and HflK may interact to form a multimeric complex.</text>
</comment>
<dbReference type="AlphaFoldDB" id="A0A937LGF9"/>
<evidence type="ECO:0000256" key="7">
    <source>
        <dbReference type="SAM" id="Coils"/>
    </source>
</evidence>
<dbReference type="EMBL" id="JADHQD010000003">
    <property type="protein sequence ID" value="MBL6817930.1"/>
    <property type="molecule type" value="Genomic_DNA"/>
</dbReference>
<name>A0A937LGF9_9GAMM</name>
<feature type="domain" description="Band 7" evidence="8">
    <location>
        <begin position="72"/>
        <end position="232"/>
    </location>
</feature>
<dbReference type="PANTHER" id="PTHR43327:SF2">
    <property type="entry name" value="MODULATOR OF FTSH PROTEASE HFLK"/>
    <property type="match status" value="1"/>
</dbReference>
<evidence type="ECO:0000313" key="9">
    <source>
        <dbReference type="EMBL" id="MBL6817930.1"/>
    </source>
</evidence>